<keyword evidence="2" id="KW-1185">Reference proteome</keyword>
<name>A0A448WSW1_9PLAT</name>
<dbReference type="EMBL" id="CAAALY010041531">
    <property type="protein sequence ID" value="VEL19429.1"/>
    <property type="molecule type" value="Genomic_DNA"/>
</dbReference>
<organism evidence="1 2">
    <name type="scientific">Protopolystoma xenopodis</name>
    <dbReference type="NCBI Taxonomy" id="117903"/>
    <lineage>
        <taxon>Eukaryota</taxon>
        <taxon>Metazoa</taxon>
        <taxon>Spiralia</taxon>
        <taxon>Lophotrochozoa</taxon>
        <taxon>Platyhelminthes</taxon>
        <taxon>Monogenea</taxon>
        <taxon>Polyopisthocotylea</taxon>
        <taxon>Polystomatidea</taxon>
        <taxon>Polystomatidae</taxon>
        <taxon>Protopolystoma</taxon>
    </lineage>
</organism>
<accession>A0A448WSW1</accession>
<sequence>MIIVHCSFFTFPRFNLLSNCKICLFLFLEIALDEQLISHLFHRFVLEMTPVSISSPASEASFFTFGPTPTQHLPPRTFPPTDPRLLTCQ</sequence>
<evidence type="ECO:0000313" key="2">
    <source>
        <dbReference type="Proteomes" id="UP000784294"/>
    </source>
</evidence>
<proteinExistence type="predicted"/>
<comment type="caution">
    <text evidence="1">The sequence shown here is derived from an EMBL/GenBank/DDBJ whole genome shotgun (WGS) entry which is preliminary data.</text>
</comment>
<evidence type="ECO:0000313" key="1">
    <source>
        <dbReference type="EMBL" id="VEL19429.1"/>
    </source>
</evidence>
<gene>
    <name evidence="1" type="ORF">PXEA_LOCUS12869</name>
</gene>
<protein>
    <submittedName>
        <fullName evidence="1">Uncharacterized protein</fullName>
    </submittedName>
</protein>
<reference evidence="1" key="1">
    <citation type="submission" date="2018-11" db="EMBL/GenBank/DDBJ databases">
        <authorList>
            <consortium name="Pathogen Informatics"/>
        </authorList>
    </citation>
    <scope>NUCLEOTIDE SEQUENCE</scope>
</reference>
<dbReference type="AlphaFoldDB" id="A0A448WSW1"/>
<dbReference type="Proteomes" id="UP000784294">
    <property type="component" value="Unassembled WGS sequence"/>
</dbReference>